<protein>
    <submittedName>
        <fullName evidence="1">Uncharacterized protein</fullName>
    </submittedName>
</protein>
<feature type="non-terminal residue" evidence="1">
    <location>
        <position position="1"/>
    </location>
</feature>
<evidence type="ECO:0000313" key="1">
    <source>
        <dbReference type="EMBL" id="JAP93958.1"/>
    </source>
</evidence>
<proteinExistence type="predicted"/>
<dbReference type="AlphaFoldDB" id="A0A146KCI0"/>
<accession>A0A146KCI0</accession>
<dbReference type="EMBL" id="GDID01002648">
    <property type="protein sequence ID" value="JAP93958.1"/>
    <property type="molecule type" value="Transcribed_RNA"/>
</dbReference>
<name>A0A146KCI0_9EUKA</name>
<organism evidence="1">
    <name type="scientific">Trepomonas sp. PC1</name>
    <dbReference type="NCBI Taxonomy" id="1076344"/>
    <lineage>
        <taxon>Eukaryota</taxon>
        <taxon>Metamonada</taxon>
        <taxon>Diplomonadida</taxon>
        <taxon>Hexamitidae</taxon>
        <taxon>Hexamitinae</taxon>
        <taxon>Trepomonas</taxon>
    </lineage>
</organism>
<sequence length="298" mass="34738">NSQFKSQLKSFTNKGKILDQQNRTSLIFNKAQDSLTAVDRYKAHQSAQQTIYESQIALLSLQQPEHVPQQADYVNSQQNINHFLETVFKNPRRNISQELHQKLSIFNPEADLVQTINEAASTQKIEFNLPQSEPEIQIENESPVLLSLQDEKLTISNEFLQPYMYVLASYIDLKKSTLFIDFYDQLLTLTIQTVQFLKSDQFFRFVNDKIVQCDRESVFQALISFEKPVTKLLIQFLAEAFEQFGLAKRPVKKQNTYLQVQIGRNDAFLQYFVTLCLWKLGGGEVREDEYRRFPVFVQ</sequence>
<reference evidence="1" key="1">
    <citation type="submission" date="2015-07" db="EMBL/GenBank/DDBJ databases">
        <title>Adaptation to a free-living lifestyle via gene acquisitions in the diplomonad Trepomonas sp. PC1.</title>
        <authorList>
            <person name="Xu F."/>
            <person name="Jerlstrom-Hultqvist J."/>
            <person name="Kolisko M."/>
            <person name="Simpson A.G.B."/>
            <person name="Roger A.J."/>
            <person name="Svard S.G."/>
            <person name="Andersson J.O."/>
        </authorList>
    </citation>
    <scope>NUCLEOTIDE SEQUENCE</scope>
    <source>
        <strain evidence="1">PC1</strain>
    </source>
</reference>
<gene>
    <name evidence="1" type="ORF">TPC1_13559</name>
</gene>